<comment type="similarity">
    <text evidence="2">Belongs to the TALE/BELL homeobox family.</text>
</comment>
<feature type="DNA-binding region" description="Homeobox" evidence="8">
    <location>
        <begin position="319"/>
        <end position="352"/>
    </location>
</feature>
<feature type="compositionally biased region" description="Basic and acidic residues" evidence="9">
    <location>
        <begin position="146"/>
        <end position="157"/>
    </location>
</feature>
<dbReference type="GO" id="GO:0003677">
    <property type="term" value="F:DNA binding"/>
    <property type="evidence" value="ECO:0007669"/>
    <property type="project" value="UniProtKB-UniRule"/>
</dbReference>
<dbReference type="InterPro" id="IPR001356">
    <property type="entry name" value="HD"/>
</dbReference>
<gene>
    <name evidence="11" type="ORF">RIF29_13086</name>
</gene>
<dbReference type="GO" id="GO:0006355">
    <property type="term" value="P:regulation of DNA-templated transcription"/>
    <property type="evidence" value="ECO:0007669"/>
    <property type="project" value="InterPro"/>
</dbReference>
<keyword evidence="7 8" id="KW-0539">Nucleus</keyword>
<dbReference type="Pfam" id="PF07526">
    <property type="entry name" value="POX"/>
    <property type="match status" value="1"/>
</dbReference>
<dbReference type="InterPro" id="IPR009057">
    <property type="entry name" value="Homeodomain-like_sf"/>
</dbReference>
<dbReference type="Proteomes" id="UP001372338">
    <property type="component" value="Unassembled WGS sequence"/>
</dbReference>
<dbReference type="GO" id="GO:0005634">
    <property type="term" value="C:nucleus"/>
    <property type="evidence" value="ECO:0007669"/>
    <property type="project" value="UniProtKB-SubCell"/>
</dbReference>
<evidence type="ECO:0000256" key="1">
    <source>
        <dbReference type="ARBA" id="ARBA00004123"/>
    </source>
</evidence>
<evidence type="ECO:0000259" key="10">
    <source>
        <dbReference type="PROSITE" id="PS50071"/>
    </source>
</evidence>
<evidence type="ECO:0000256" key="5">
    <source>
        <dbReference type="ARBA" id="ARBA00023155"/>
    </source>
</evidence>
<dbReference type="SMART" id="SM00574">
    <property type="entry name" value="POX"/>
    <property type="match status" value="1"/>
</dbReference>
<reference evidence="11 12" key="1">
    <citation type="submission" date="2024-01" db="EMBL/GenBank/DDBJ databases">
        <title>The genomes of 5 underutilized Papilionoideae crops provide insights into root nodulation and disease resistanc.</title>
        <authorList>
            <person name="Yuan L."/>
        </authorList>
    </citation>
    <scope>NUCLEOTIDE SEQUENCE [LARGE SCALE GENOMIC DNA]</scope>
    <source>
        <strain evidence="11">ZHUSHIDOU_FW_LH</strain>
        <tissue evidence="11">Leaf</tissue>
    </source>
</reference>
<dbReference type="EMBL" id="JAYWIO010000002">
    <property type="protein sequence ID" value="KAK7283518.1"/>
    <property type="molecule type" value="Genomic_DNA"/>
</dbReference>
<dbReference type="SUPFAM" id="SSF46689">
    <property type="entry name" value="Homeodomain-like"/>
    <property type="match status" value="1"/>
</dbReference>
<comment type="subcellular location">
    <subcellularLocation>
        <location evidence="1 8">Nucleus</location>
    </subcellularLocation>
</comment>
<dbReference type="PANTHER" id="PTHR11850">
    <property type="entry name" value="HOMEOBOX PROTEIN TRANSCRIPTION FACTORS"/>
    <property type="match status" value="1"/>
</dbReference>
<dbReference type="AlphaFoldDB" id="A0AAN9P1L9"/>
<evidence type="ECO:0000313" key="11">
    <source>
        <dbReference type="EMBL" id="KAK7283518.1"/>
    </source>
</evidence>
<protein>
    <recommendedName>
        <fullName evidence="10">Homeobox domain-containing protein</fullName>
    </recommendedName>
</protein>
<keyword evidence="4 8" id="KW-0238">DNA-binding</keyword>
<evidence type="ECO:0000313" key="12">
    <source>
        <dbReference type="Proteomes" id="UP001372338"/>
    </source>
</evidence>
<feature type="region of interest" description="Disordered" evidence="9">
    <location>
        <begin position="146"/>
        <end position="175"/>
    </location>
</feature>
<dbReference type="PROSITE" id="PS50071">
    <property type="entry name" value="HOMEOBOX_2"/>
    <property type="match status" value="1"/>
</dbReference>
<dbReference type="CDD" id="cd00086">
    <property type="entry name" value="homeodomain"/>
    <property type="match status" value="1"/>
</dbReference>
<proteinExistence type="inferred from homology"/>
<comment type="caution">
    <text evidence="11">The sequence shown here is derived from an EMBL/GenBank/DDBJ whole genome shotgun (WGS) entry which is preliminary data.</text>
</comment>
<dbReference type="InterPro" id="IPR050224">
    <property type="entry name" value="TALE_homeobox"/>
</dbReference>
<evidence type="ECO:0000256" key="7">
    <source>
        <dbReference type="ARBA" id="ARBA00023242"/>
    </source>
</evidence>
<evidence type="ECO:0000256" key="3">
    <source>
        <dbReference type="ARBA" id="ARBA00023015"/>
    </source>
</evidence>
<keyword evidence="5 8" id="KW-0371">Homeobox</keyword>
<evidence type="ECO:0000256" key="4">
    <source>
        <dbReference type="ARBA" id="ARBA00023125"/>
    </source>
</evidence>
<evidence type="ECO:0000256" key="6">
    <source>
        <dbReference type="ARBA" id="ARBA00023163"/>
    </source>
</evidence>
<keyword evidence="6" id="KW-0804">Transcription</keyword>
<evidence type="ECO:0000256" key="8">
    <source>
        <dbReference type="PROSITE-ProRule" id="PRU00108"/>
    </source>
</evidence>
<dbReference type="Gene3D" id="1.10.10.60">
    <property type="entry name" value="Homeodomain-like"/>
    <property type="match status" value="1"/>
</dbReference>
<sequence length="490" mass="54546">MPELQHEILANNGGLQAVGHGFRDEILAREQMDGHYLQGHGLSISLGTQIMTRIEMPPINDSNHNSCFDSFSGTNPSISVNEAFKSGSSRDESMRHSENFPPGLYRGDVSSHGMCSVGITVPNSKYLKAAQQLLDEVVDIRKAKGSDEEDLRLENDRPSANGVPNSQGSTSNSTLELAHAEKQDLDYKLTKLLSMLDEVDSRYKQYFHQMQIVVSSFDGIAGCGASNSYTTLALQTISCHFRCLRDAITDQINTVQRNLGEQDASGNNKGIGISRLRYVDRQIRQQRALQQLGMAQHACRLQRGLPESSVSILRACYPKDSDKMMLARQTGLTRSQVSNWFINARVQLWKPIIEEIYKQENCEADMDTSSSSENASKVTKSDIKAYNDTGDDSEHYQSSAANKICSGGQAKDLRGIADEVPDREIMESTGIATLQSEDHEGETEHRLVKQMEEQRPNFSDWGLFPNERFWAEFRSFKSGSGMSNIRPAAL</sequence>
<keyword evidence="3" id="KW-0805">Transcription regulation</keyword>
<dbReference type="InterPro" id="IPR008422">
    <property type="entry name" value="KN_HD"/>
</dbReference>
<feature type="compositionally biased region" description="Polar residues" evidence="9">
    <location>
        <begin position="162"/>
        <end position="175"/>
    </location>
</feature>
<dbReference type="InterPro" id="IPR006563">
    <property type="entry name" value="POX_dom"/>
</dbReference>
<evidence type="ECO:0000256" key="2">
    <source>
        <dbReference type="ARBA" id="ARBA00006454"/>
    </source>
</evidence>
<accession>A0AAN9P1L9</accession>
<dbReference type="Pfam" id="PF05920">
    <property type="entry name" value="Homeobox_KN"/>
    <property type="match status" value="1"/>
</dbReference>
<feature type="domain" description="Homeobox" evidence="10">
    <location>
        <begin position="317"/>
        <end position="351"/>
    </location>
</feature>
<name>A0AAN9P1L9_CROPI</name>
<keyword evidence="12" id="KW-1185">Reference proteome</keyword>
<evidence type="ECO:0000256" key="9">
    <source>
        <dbReference type="SAM" id="MobiDB-lite"/>
    </source>
</evidence>
<dbReference type="SMART" id="SM00389">
    <property type="entry name" value="HOX"/>
    <property type="match status" value="1"/>
</dbReference>
<organism evidence="11 12">
    <name type="scientific">Crotalaria pallida</name>
    <name type="common">Smooth rattlebox</name>
    <name type="synonym">Crotalaria striata</name>
    <dbReference type="NCBI Taxonomy" id="3830"/>
    <lineage>
        <taxon>Eukaryota</taxon>
        <taxon>Viridiplantae</taxon>
        <taxon>Streptophyta</taxon>
        <taxon>Embryophyta</taxon>
        <taxon>Tracheophyta</taxon>
        <taxon>Spermatophyta</taxon>
        <taxon>Magnoliopsida</taxon>
        <taxon>eudicotyledons</taxon>
        <taxon>Gunneridae</taxon>
        <taxon>Pentapetalae</taxon>
        <taxon>rosids</taxon>
        <taxon>fabids</taxon>
        <taxon>Fabales</taxon>
        <taxon>Fabaceae</taxon>
        <taxon>Papilionoideae</taxon>
        <taxon>50 kb inversion clade</taxon>
        <taxon>genistoids sensu lato</taxon>
        <taxon>core genistoids</taxon>
        <taxon>Crotalarieae</taxon>
        <taxon>Crotalaria</taxon>
    </lineage>
</organism>